<dbReference type="EMBL" id="JAHGAV010000002">
    <property type="protein sequence ID" value="KAG6940950.1"/>
    <property type="molecule type" value="Genomic_DNA"/>
</dbReference>
<gene>
    <name evidence="1" type="primary">SMIM15</name>
    <name evidence="1" type="ORF">G0U57_011434</name>
</gene>
<keyword evidence="2" id="KW-1185">Reference proteome</keyword>
<evidence type="ECO:0000313" key="2">
    <source>
        <dbReference type="Proteomes" id="UP000765507"/>
    </source>
</evidence>
<proteinExistence type="predicted"/>
<name>A0A8T1TJD5_CHESE</name>
<dbReference type="OrthoDB" id="6282848at2759"/>
<protein>
    <submittedName>
        <fullName evidence="1">Small integral membrane protein 15</fullName>
    </submittedName>
</protein>
<evidence type="ECO:0000313" key="1">
    <source>
        <dbReference type="EMBL" id="KAG6940950.1"/>
    </source>
</evidence>
<dbReference type="Proteomes" id="UP000765507">
    <property type="component" value="Unassembled WGS sequence"/>
</dbReference>
<feature type="non-terminal residue" evidence="1">
    <location>
        <position position="1"/>
    </location>
</feature>
<comment type="caution">
    <text evidence="1">The sequence shown here is derived from an EMBL/GenBank/DDBJ whole genome shotgun (WGS) entry which is preliminary data.</text>
</comment>
<sequence>AVSFSCFRLARESPALAACGCGAAVGAGEAPRGGGFPNWMVEKMFDIKAWAEYVVEWAAKD</sequence>
<reference evidence="1 2" key="1">
    <citation type="journal article" date="2020" name="G3 (Bethesda)">
        <title>Draft Genome of the Common Snapping Turtle, Chelydra serpentina, a Model for Phenotypic Plasticity in Reptiles.</title>
        <authorList>
            <person name="Das D."/>
            <person name="Singh S.K."/>
            <person name="Bierstedt J."/>
            <person name="Erickson A."/>
            <person name="Galli G.L.J."/>
            <person name="Crossley D.A. 2nd"/>
            <person name="Rhen T."/>
        </authorList>
    </citation>
    <scope>NUCLEOTIDE SEQUENCE [LARGE SCALE GENOMIC DNA]</scope>
    <source>
        <strain evidence="1">KW</strain>
    </source>
</reference>
<accession>A0A8T1TJD5</accession>
<dbReference type="AlphaFoldDB" id="A0A8T1TJD5"/>
<feature type="non-terminal residue" evidence="1">
    <location>
        <position position="61"/>
    </location>
</feature>
<organism evidence="1 2">
    <name type="scientific">Chelydra serpentina</name>
    <name type="common">Snapping turtle</name>
    <name type="synonym">Testudo serpentina</name>
    <dbReference type="NCBI Taxonomy" id="8475"/>
    <lineage>
        <taxon>Eukaryota</taxon>
        <taxon>Metazoa</taxon>
        <taxon>Chordata</taxon>
        <taxon>Craniata</taxon>
        <taxon>Vertebrata</taxon>
        <taxon>Euteleostomi</taxon>
        <taxon>Archelosauria</taxon>
        <taxon>Testudinata</taxon>
        <taxon>Testudines</taxon>
        <taxon>Cryptodira</taxon>
        <taxon>Durocryptodira</taxon>
        <taxon>Americhelydia</taxon>
        <taxon>Chelydroidea</taxon>
        <taxon>Chelydridae</taxon>
        <taxon>Chelydra</taxon>
    </lineage>
</organism>